<protein>
    <submittedName>
        <fullName evidence="3">Uncharacterized protein</fullName>
    </submittedName>
</protein>
<reference evidence="3" key="1">
    <citation type="submission" date="2022-11" db="UniProtKB">
        <authorList>
            <consortium name="WormBaseParasite"/>
        </authorList>
    </citation>
    <scope>IDENTIFICATION</scope>
</reference>
<feature type="compositionally biased region" description="Basic and acidic residues" evidence="1">
    <location>
        <begin position="47"/>
        <end position="58"/>
    </location>
</feature>
<evidence type="ECO:0000256" key="1">
    <source>
        <dbReference type="SAM" id="MobiDB-lite"/>
    </source>
</evidence>
<evidence type="ECO:0000313" key="2">
    <source>
        <dbReference type="Proteomes" id="UP000887540"/>
    </source>
</evidence>
<sequence length="73" mass="8101">MLRRPLSSITLKPADIDQMDGCIAMRVRHAIITEDNQPAKTITATSTEKEDIKKRVTAMEEPQPSSSRDTTSS</sequence>
<name>A0A914DZ36_9BILA</name>
<feature type="region of interest" description="Disordered" evidence="1">
    <location>
        <begin position="45"/>
        <end position="73"/>
    </location>
</feature>
<dbReference type="Proteomes" id="UP000887540">
    <property type="component" value="Unplaced"/>
</dbReference>
<feature type="compositionally biased region" description="Polar residues" evidence="1">
    <location>
        <begin position="63"/>
        <end position="73"/>
    </location>
</feature>
<evidence type="ECO:0000313" key="3">
    <source>
        <dbReference type="WBParaSite" id="ACRNAN_scaffold4575.g12432.t1"/>
    </source>
</evidence>
<organism evidence="2 3">
    <name type="scientific">Acrobeloides nanus</name>
    <dbReference type="NCBI Taxonomy" id="290746"/>
    <lineage>
        <taxon>Eukaryota</taxon>
        <taxon>Metazoa</taxon>
        <taxon>Ecdysozoa</taxon>
        <taxon>Nematoda</taxon>
        <taxon>Chromadorea</taxon>
        <taxon>Rhabditida</taxon>
        <taxon>Tylenchina</taxon>
        <taxon>Cephalobomorpha</taxon>
        <taxon>Cephaloboidea</taxon>
        <taxon>Cephalobidae</taxon>
        <taxon>Acrobeloides</taxon>
    </lineage>
</organism>
<keyword evidence="2" id="KW-1185">Reference proteome</keyword>
<accession>A0A914DZ36</accession>
<proteinExistence type="predicted"/>
<dbReference type="WBParaSite" id="ACRNAN_scaffold4575.g12432.t1">
    <property type="protein sequence ID" value="ACRNAN_scaffold4575.g12432.t1"/>
    <property type="gene ID" value="ACRNAN_scaffold4575.g12432"/>
</dbReference>
<dbReference type="AlphaFoldDB" id="A0A914DZ36"/>